<dbReference type="RefSeq" id="WP_106893765.1">
    <property type="nucleotide sequence ID" value="NZ_CP027860.1"/>
</dbReference>
<accession>A0A2P1PYD2</accession>
<protein>
    <recommendedName>
        <fullName evidence="4">DUF4426 domain-containing protein</fullName>
    </recommendedName>
</protein>
<feature type="chain" id="PRO_5015183834" description="DUF4426 domain-containing protein" evidence="1">
    <location>
        <begin position="26"/>
        <end position="131"/>
    </location>
</feature>
<evidence type="ECO:0000313" key="2">
    <source>
        <dbReference type="EMBL" id="AVP99846.1"/>
    </source>
</evidence>
<dbReference type="AlphaFoldDB" id="A0A2P1PYD2"/>
<reference evidence="2 3" key="1">
    <citation type="submission" date="2018-03" db="EMBL/GenBank/DDBJ databases">
        <title>Ahniella affigens gen. nov., sp. nov., a gammaproteobacterium isolated from sandy soil near a stream.</title>
        <authorList>
            <person name="Ko Y."/>
            <person name="Kim J.-H."/>
        </authorList>
    </citation>
    <scope>NUCLEOTIDE SEQUENCE [LARGE SCALE GENOMIC DNA]</scope>
    <source>
        <strain evidence="2 3">D13</strain>
    </source>
</reference>
<organism evidence="2 3">
    <name type="scientific">Ahniella affigens</name>
    <dbReference type="NCBI Taxonomy" id="2021234"/>
    <lineage>
        <taxon>Bacteria</taxon>
        <taxon>Pseudomonadati</taxon>
        <taxon>Pseudomonadota</taxon>
        <taxon>Gammaproteobacteria</taxon>
        <taxon>Lysobacterales</taxon>
        <taxon>Rhodanobacteraceae</taxon>
        <taxon>Ahniella</taxon>
    </lineage>
</organism>
<dbReference type="KEGG" id="xba:C7S18_22885"/>
<reference evidence="2 3" key="2">
    <citation type="submission" date="2018-03" db="EMBL/GenBank/DDBJ databases">
        <authorList>
            <person name="Keele B.F."/>
        </authorList>
    </citation>
    <scope>NUCLEOTIDE SEQUENCE [LARGE SCALE GENOMIC DNA]</scope>
    <source>
        <strain evidence="2 3">D13</strain>
    </source>
</reference>
<proteinExistence type="predicted"/>
<keyword evidence="1" id="KW-0732">Signal</keyword>
<name>A0A2P1PYD2_9GAMM</name>
<evidence type="ECO:0000256" key="1">
    <source>
        <dbReference type="SAM" id="SignalP"/>
    </source>
</evidence>
<evidence type="ECO:0008006" key="4">
    <source>
        <dbReference type="Google" id="ProtNLM"/>
    </source>
</evidence>
<feature type="signal peptide" evidence="1">
    <location>
        <begin position="1"/>
        <end position="25"/>
    </location>
</feature>
<dbReference type="EMBL" id="CP027860">
    <property type="protein sequence ID" value="AVP99846.1"/>
    <property type="molecule type" value="Genomic_DNA"/>
</dbReference>
<evidence type="ECO:0000313" key="3">
    <source>
        <dbReference type="Proteomes" id="UP000241074"/>
    </source>
</evidence>
<keyword evidence="3" id="KW-1185">Reference proteome</keyword>
<dbReference type="Proteomes" id="UP000241074">
    <property type="component" value="Chromosome"/>
</dbReference>
<sequence length="131" mass="13890">MANTKSVFAALIAVAFMAGFDVAEAAYRANYEAVLVSAERSRIIRTAEFVVSGLPLAQALEQYQLVLVPTISADGTYTVAVSLKPETNTAPQDKHDSGQSFSGKVGTPLDIKTNVDGVAVSVAFMLYEANE</sequence>
<gene>
    <name evidence="2" type="ORF">C7S18_22885</name>
</gene>